<organism evidence="2 3">
    <name type="scientific">Enterococcus plantarum</name>
    <dbReference type="NCBI Taxonomy" id="1077675"/>
    <lineage>
        <taxon>Bacteria</taxon>
        <taxon>Bacillati</taxon>
        <taxon>Bacillota</taxon>
        <taxon>Bacilli</taxon>
        <taxon>Lactobacillales</taxon>
        <taxon>Enterococcaceae</taxon>
        <taxon>Enterococcus</taxon>
    </lineage>
</organism>
<proteinExistence type="predicted"/>
<comment type="caution">
    <text evidence="2">The sequence shown here is derived from an EMBL/GenBank/DDBJ whole genome shotgun (WGS) entry which is preliminary data.</text>
</comment>
<evidence type="ECO:0000313" key="3">
    <source>
        <dbReference type="Proteomes" id="UP000249828"/>
    </source>
</evidence>
<name>A0A2W4BIA1_9ENTE</name>
<keyword evidence="1" id="KW-0472">Membrane</keyword>
<dbReference type="STRING" id="1077675.BCR22_13735"/>
<keyword evidence="1" id="KW-1133">Transmembrane helix</keyword>
<sequence>MKNKRLMFLFCIIILIIGIIIFVKINDKKSTKNQDLETSTSSSANNFDKSKVIDYSSETEVSYSYEEVTLSVEELMKYREEIEQAGFDSTLFTDQEIQTMRSAIKKNGQSISQYLKDQPDKSIDEAEIDKAREELKAANIDPDKMHNNEIIDLIKQAKKEKKSVVEIAKEK</sequence>
<feature type="transmembrane region" description="Helical" evidence="1">
    <location>
        <begin position="6"/>
        <end position="23"/>
    </location>
</feature>
<dbReference type="Proteomes" id="UP000249828">
    <property type="component" value="Unassembled WGS sequence"/>
</dbReference>
<evidence type="ECO:0000313" key="2">
    <source>
        <dbReference type="EMBL" id="PZL71979.1"/>
    </source>
</evidence>
<accession>A0A2W4BIA1</accession>
<reference evidence="2 3" key="1">
    <citation type="submission" date="2017-11" db="EMBL/GenBank/DDBJ databases">
        <title>Draft genome sequence of Enterococcus plantarum TRW2 strain isolated from lettuce.</title>
        <authorList>
            <person name="Kim E.B."/>
            <person name="Marco M.L."/>
            <person name="Williams T.R."/>
            <person name="You I.H."/>
        </authorList>
    </citation>
    <scope>NUCLEOTIDE SEQUENCE [LARGE SCALE GENOMIC DNA]</scope>
    <source>
        <strain evidence="2 3">TRW2</strain>
    </source>
</reference>
<dbReference type="RefSeq" id="WP_111248286.1">
    <property type="nucleotide sequence ID" value="NZ_PIEU01000092.1"/>
</dbReference>
<keyword evidence="3" id="KW-1185">Reference proteome</keyword>
<dbReference type="AlphaFoldDB" id="A0A2W4BIA1"/>
<protein>
    <submittedName>
        <fullName evidence="2">Uncharacterized protein</fullName>
    </submittedName>
</protein>
<keyword evidence="1" id="KW-0812">Transmembrane</keyword>
<dbReference type="EMBL" id="PIEU01000092">
    <property type="protein sequence ID" value="PZL71979.1"/>
    <property type="molecule type" value="Genomic_DNA"/>
</dbReference>
<gene>
    <name evidence="2" type="ORF">CI088_11430</name>
</gene>
<evidence type="ECO:0000256" key="1">
    <source>
        <dbReference type="SAM" id="Phobius"/>
    </source>
</evidence>